<evidence type="ECO:0000256" key="5">
    <source>
        <dbReference type="ARBA" id="ARBA00022989"/>
    </source>
</evidence>
<protein>
    <submittedName>
        <fullName evidence="9">Acyltransferase</fullName>
    </submittedName>
</protein>
<comment type="similarity">
    <text evidence="2">Belongs to the acyltransferase 3 family.</text>
</comment>
<reference evidence="9" key="1">
    <citation type="submission" date="2021-04" db="EMBL/GenBank/DDBJ databases">
        <title>Luteolibacter sp. 32A isolated from the skin of an Anderson's salamander (Ambystoma andersonii).</title>
        <authorList>
            <person name="Spergser J."/>
            <person name="Busse H.-J."/>
        </authorList>
    </citation>
    <scope>NUCLEOTIDE SEQUENCE</scope>
    <source>
        <strain evidence="9">32A</strain>
    </source>
</reference>
<organism evidence="9 10">
    <name type="scientific">Luteolibacter ambystomatis</name>
    <dbReference type="NCBI Taxonomy" id="2824561"/>
    <lineage>
        <taxon>Bacteria</taxon>
        <taxon>Pseudomonadati</taxon>
        <taxon>Verrucomicrobiota</taxon>
        <taxon>Verrucomicrobiia</taxon>
        <taxon>Verrucomicrobiales</taxon>
        <taxon>Verrucomicrobiaceae</taxon>
        <taxon>Luteolibacter</taxon>
    </lineage>
</organism>
<gene>
    <name evidence="9" type="ORF">KBB96_15260</name>
</gene>
<keyword evidence="6 7" id="KW-0472">Membrane</keyword>
<keyword evidence="5 7" id="KW-1133">Transmembrane helix</keyword>
<dbReference type="AlphaFoldDB" id="A0A975IYG9"/>
<dbReference type="InterPro" id="IPR002656">
    <property type="entry name" value="Acyl_transf_3_dom"/>
</dbReference>
<evidence type="ECO:0000259" key="8">
    <source>
        <dbReference type="Pfam" id="PF01757"/>
    </source>
</evidence>
<dbReference type="GO" id="GO:0009246">
    <property type="term" value="P:enterobacterial common antigen biosynthetic process"/>
    <property type="evidence" value="ECO:0007669"/>
    <property type="project" value="TreeGrafter"/>
</dbReference>
<feature type="transmembrane region" description="Helical" evidence="7">
    <location>
        <begin position="230"/>
        <end position="248"/>
    </location>
</feature>
<keyword evidence="9" id="KW-0012">Acyltransferase</keyword>
<feature type="transmembrane region" description="Helical" evidence="7">
    <location>
        <begin position="140"/>
        <end position="161"/>
    </location>
</feature>
<feature type="domain" description="Acyltransferase 3" evidence="8">
    <location>
        <begin position="27"/>
        <end position="349"/>
    </location>
</feature>
<feature type="transmembrane region" description="Helical" evidence="7">
    <location>
        <begin position="103"/>
        <end position="120"/>
    </location>
</feature>
<dbReference type="PANTHER" id="PTHR40074">
    <property type="entry name" value="O-ACETYLTRANSFERASE WECH"/>
    <property type="match status" value="1"/>
</dbReference>
<dbReference type="RefSeq" id="WP_211630333.1">
    <property type="nucleotide sequence ID" value="NZ_CP073100.1"/>
</dbReference>
<evidence type="ECO:0000256" key="2">
    <source>
        <dbReference type="ARBA" id="ARBA00007400"/>
    </source>
</evidence>
<feature type="transmembrane region" description="Helical" evidence="7">
    <location>
        <begin position="333"/>
        <end position="353"/>
    </location>
</feature>
<evidence type="ECO:0000256" key="4">
    <source>
        <dbReference type="ARBA" id="ARBA00022692"/>
    </source>
</evidence>
<feature type="transmembrane region" description="Helical" evidence="7">
    <location>
        <begin position="31"/>
        <end position="48"/>
    </location>
</feature>
<accession>A0A975IYG9</accession>
<evidence type="ECO:0000256" key="3">
    <source>
        <dbReference type="ARBA" id="ARBA00022475"/>
    </source>
</evidence>
<keyword evidence="10" id="KW-1185">Reference proteome</keyword>
<keyword evidence="9" id="KW-0808">Transferase</keyword>
<dbReference type="Proteomes" id="UP000676169">
    <property type="component" value="Chromosome"/>
</dbReference>
<sequence>MSLVLQPETKPVAIQRPSPEADSPRIWGFDYLRVFFMVSVIVGHANLIKGWAEDRAAVVGQGPNVWDYFYFHLQSCAVPAFVLVSMILFLLKTPTWERTWARLTNLGYLYGFWVGAWVLYTKSKPEHPGVLGVIEFLLRGGNWVFYFIAVLIICTWLGWVAGRLSRRGQWVGLLLSAAVLAGTYQWLLLDNRWTHSHYYWLPTCFTMMPFVAALMVPHVEMLRHSRAARWKWIGAFLVLAILAAVWEWSHALPLDSLDEERRWIPKHARFSIQFGAMVIVLLAIGVKAKPGRVFSFFSRNALGTYCLHPFVLGGFVKATAAVLGKYAPQWQGASVVLGCAVLIVCCSFATEFLRRAFRHRLV</sequence>
<name>A0A975IYG9_9BACT</name>
<dbReference type="Pfam" id="PF01757">
    <property type="entry name" value="Acyl_transf_3"/>
    <property type="match status" value="1"/>
</dbReference>
<feature type="transmembrane region" description="Helical" evidence="7">
    <location>
        <begin position="199"/>
        <end position="218"/>
    </location>
</feature>
<keyword evidence="4 7" id="KW-0812">Transmembrane</keyword>
<feature type="transmembrane region" description="Helical" evidence="7">
    <location>
        <begin position="268"/>
        <end position="286"/>
    </location>
</feature>
<feature type="transmembrane region" description="Helical" evidence="7">
    <location>
        <begin position="168"/>
        <end position="187"/>
    </location>
</feature>
<proteinExistence type="inferred from homology"/>
<keyword evidence="3" id="KW-1003">Cell membrane</keyword>
<dbReference type="GO" id="GO:0016413">
    <property type="term" value="F:O-acetyltransferase activity"/>
    <property type="evidence" value="ECO:0007669"/>
    <property type="project" value="TreeGrafter"/>
</dbReference>
<comment type="subcellular location">
    <subcellularLocation>
        <location evidence="1">Cell membrane</location>
        <topology evidence="1">Multi-pass membrane protein</topology>
    </subcellularLocation>
</comment>
<dbReference type="GO" id="GO:0005886">
    <property type="term" value="C:plasma membrane"/>
    <property type="evidence" value="ECO:0007669"/>
    <property type="project" value="UniProtKB-SubCell"/>
</dbReference>
<evidence type="ECO:0000313" key="9">
    <source>
        <dbReference type="EMBL" id="QUE50222.1"/>
    </source>
</evidence>
<evidence type="ECO:0000256" key="7">
    <source>
        <dbReference type="SAM" id="Phobius"/>
    </source>
</evidence>
<evidence type="ECO:0000256" key="6">
    <source>
        <dbReference type="ARBA" id="ARBA00023136"/>
    </source>
</evidence>
<dbReference type="EMBL" id="CP073100">
    <property type="protein sequence ID" value="QUE50222.1"/>
    <property type="molecule type" value="Genomic_DNA"/>
</dbReference>
<dbReference type="PANTHER" id="PTHR40074:SF2">
    <property type="entry name" value="O-ACETYLTRANSFERASE WECH"/>
    <property type="match status" value="1"/>
</dbReference>
<evidence type="ECO:0000313" key="10">
    <source>
        <dbReference type="Proteomes" id="UP000676169"/>
    </source>
</evidence>
<evidence type="ECO:0000256" key="1">
    <source>
        <dbReference type="ARBA" id="ARBA00004651"/>
    </source>
</evidence>
<dbReference type="KEGG" id="lamb:KBB96_15260"/>
<feature type="transmembrane region" description="Helical" evidence="7">
    <location>
        <begin position="68"/>
        <end position="91"/>
    </location>
</feature>